<evidence type="ECO:0000313" key="5">
    <source>
        <dbReference type="EMBL" id="OGK02602.1"/>
    </source>
</evidence>
<dbReference type="CDD" id="cd05387">
    <property type="entry name" value="BY-kinase"/>
    <property type="match status" value="1"/>
</dbReference>
<evidence type="ECO:0000256" key="2">
    <source>
        <dbReference type="ARBA" id="ARBA00022840"/>
    </source>
</evidence>
<dbReference type="PANTHER" id="PTHR32309:SF31">
    <property type="entry name" value="CAPSULAR EXOPOLYSACCHARIDE FAMILY"/>
    <property type="match status" value="1"/>
</dbReference>
<evidence type="ECO:0000259" key="4">
    <source>
        <dbReference type="Pfam" id="PF01656"/>
    </source>
</evidence>
<feature type="transmembrane region" description="Helical" evidence="3">
    <location>
        <begin position="30"/>
        <end position="50"/>
    </location>
</feature>
<feature type="transmembrane region" description="Helical" evidence="3">
    <location>
        <begin position="488"/>
        <end position="510"/>
    </location>
</feature>
<feature type="domain" description="CobQ/CobB/MinD/ParA nucleotide binding" evidence="4">
    <location>
        <begin position="597"/>
        <end position="776"/>
    </location>
</feature>
<keyword evidence="3" id="KW-1133">Transmembrane helix</keyword>
<keyword evidence="3" id="KW-0472">Membrane</keyword>
<name>A0A1F7F7S3_UNCRA</name>
<dbReference type="EMBL" id="MFYX01000105">
    <property type="protein sequence ID" value="OGK02602.1"/>
    <property type="molecule type" value="Genomic_DNA"/>
</dbReference>
<dbReference type="NCBIfam" id="TIGR01007">
    <property type="entry name" value="eps_fam"/>
    <property type="match status" value="1"/>
</dbReference>
<dbReference type="Pfam" id="PF01656">
    <property type="entry name" value="CbiA"/>
    <property type="match status" value="1"/>
</dbReference>
<keyword evidence="1" id="KW-0547">Nucleotide-binding</keyword>
<protein>
    <recommendedName>
        <fullName evidence="4">CobQ/CobB/MinD/ParA nucleotide binding domain-containing protein</fullName>
    </recommendedName>
</protein>
<dbReference type="InterPro" id="IPR050445">
    <property type="entry name" value="Bact_polysacc_biosynth/exp"/>
</dbReference>
<reference evidence="5 6" key="1">
    <citation type="journal article" date="2016" name="Nat. Commun.">
        <title>Thousands of microbial genomes shed light on interconnected biogeochemical processes in an aquifer system.</title>
        <authorList>
            <person name="Anantharaman K."/>
            <person name="Brown C.T."/>
            <person name="Hug L.A."/>
            <person name="Sharon I."/>
            <person name="Castelle C.J."/>
            <person name="Probst A.J."/>
            <person name="Thomas B.C."/>
            <person name="Singh A."/>
            <person name="Wilkins M.J."/>
            <person name="Karaoz U."/>
            <person name="Brodie E.L."/>
            <person name="Williams K.H."/>
            <person name="Hubbard S.S."/>
            <person name="Banfield J.F."/>
        </authorList>
    </citation>
    <scope>NUCLEOTIDE SEQUENCE [LARGE SCALE GENOMIC DNA]</scope>
</reference>
<dbReference type="Proteomes" id="UP000179243">
    <property type="component" value="Unassembled WGS sequence"/>
</dbReference>
<evidence type="ECO:0000313" key="6">
    <source>
        <dbReference type="Proteomes" id="UP000179243"/>
    </source>
</evidence>
<dbReference type="PANTHER" id="PTHR32309">
    <property type="entry name" value="TYROSINE-PROTEIN KINASE"/>
    <property type="match status" value="1"/>
</dbReference>
<dbReference type="Gene3D" id="3.40.50.300">
    <property type="entry name" value="P-loop containing nucleotide triphosphate hydrolases"/>
    <property type="match status" value="1"/>
</dbReference>
<comment type="caution">
    <text evidence="5">The sequence shown here is derived from an EMBL/GenBank/DDBJ whole genome shotgun (WGS) entry which is preliminary data.</text>
</comment>
<dbReference type="GO" id="GO:0005524">
    <property type="term" value="F:ATP binding"/>
    <property type="evidence" value="ECO:0007669"/>
    <property type="project" value="UniProtKB-KW"/>
</dbReference>
<proteinExistence type="predicted"/>
<sequence length="784" mass="87222">MQTPSVDPSRSAGLPEIVRHYAELFRRKKWLLLIMCLIATGLAGYCIIAFDLLKHAQPATVLIGIDRPLVGNGTIGQESMGPKKIELIRSRALLQRVVADLSLCLRLEKGMREEFFDSIALGPTAVYGTYRVRWDPASKQALTVYLSKAPPVYRGEAVFRSDLSKSAILEIPGTFLRLNERFIRNPGTFTFSIVSTRRATDNILDNMTIEGPTSRKENYFTITLSGRDYALTTKIVNAIADLFVLQNLSFEKRRVHERIETLGKQLELARKQLATSDYALRDFLTANPASALDKQAERTLGSLVQQESRGLELESFLNDAATLQKEFALAPGEGRIDIVREILILLSSKNVIRASVLQSELSRLLLEKDALERTYSKGHPLVQANQQKIDGLALQASQALNDFYQDISRKVSEKKDNISQLSTRLRSLPQKGMQLAELQRVQQINSESYSMLMSRFNEAKVEDAVEVSDAFVMDYAVEPLPMPPMQKLLITLVLSLLAGLITSIAPIVFFDQYRRTAFSEIDLFKLIDIPILESIPVLRPAPQAQRTARERREAAGKPKPSPLLITEGVLPVYAKEVFRSLRTKILLSFLGINQRSILITSLDSGAGKTIVAANHGITLAQHGLKTLIVDSDLRRGTLHSVFGLKQSPGLSEYLGDNSEGPLPESIQHTAISGLDVMASGQLVSDVSELITPFRMGQFLTTAFLLYDAVVIDTPPLGVVADAAVIHEKFSKCMIVVKAGVTDINDLNEKLKEYPPIRNKIVGIVLNQARRDQRFKYYRSSPYIS</sequence>
<dbReference type="SUPFAM" id="SSF52540">
    <property type="entry name" value="P-loop containing nucleoside triphosphate hydrolases"/>
    <property type="match status" value="1"/>
</dbReference>
<keyword evidence="2" id="KW-0067">ATP-binding</keyword>
<gene>
    <name evidence="5" type="ORF">A2519_12395</name>
</gene>
<dbReference type="InterPro" id="IPR002586">
    <property type="entry name" value="CobQ/CobB/MinD/ParA_Nub-bd_dom"/>
</dbReference>
<keyword evidence="3" id="KW-0812">Transmembrane</keyword>
<dbReference type="AlphaFoldDB" id="A0A1F7F7S3"/>
<evidence type="ECO:0000256" key="3">
    <source>
        <dbReference type="SAM" id="Phobius"/>
    </source>
</evidence>
<dbReference type="InterPro" id="IPR027417">
    <property type="entry name" value="P-loop_NTPase"/>
</dbReference>
<accession>A0A1F7F7S3</accession>
<organism evidence="5 6">
    <name type="scientific">Candidatus Raymondbacteria bacterium RIFOXYD12_FULL_49_13</name>
    <dbReference type="NCBI Taxonomy" id="1817890"/>
    <lineage>
        <taxon>Bacteria</taxon>
        <taxon>Raymondiibacteriota</taxon>
    </lineage>
</organism>
<dbReference type="InterPro" id="IPR005702">
    <property type="entry name" value="Wzc-like_C"/>
</dbReference>
<evidence type="ECO:0000256" key="1">
    <source>
        <dbReference type="ARBA" id="ARBA00022741"/>
    </source>
</evidence>